<reference evidence="2 3" key="1">
    <citation type="journal article" date="2012" name="Genome Biol.">
        <title>Genome and low-iron response of an oceanic diatom adapted to chronic iron limitation.</title>
        <authorList>
            <person name="Lommer M."/>
            <person name="Specht M."/>
            <person name="Roy A.S."/>
            <person name="Kraemer L."/>
            <person name="Andreson R."/>
            <person name="Gutowska M.A."/>
            <person name="Wolf J."/>
            <person name="Bergner S.V."/>
            <person name="Schilhabel M.B."/>
            <person name="Klostermeier U.C."/>
            <person name="Beiko R.G."/>
            <person name="Rosenstiel P."/>
            <person name="Hippler M."/>
            <person name="Laroche J."/>
        </authorList>
    </citation>
    <scope>NUCLEOTIDE SEQUENCE [LARGE SCALE GENOMIC DNA]</scope>
    <source>
        <strain evidence="2 3">CCMP1005</strain>
    </source>
</reference>
<feature type="region of interest" description="Disordered" evidence="1">
    <location>
        <begin position="1"/>
        <end position="257"/>
    </location>
</feature>
<feature type="compositionally biased region" description="Basic and acidic residues" evidence="1">
    <location>
        <begin position="143"/>
        <end position="153"/>
    </location>
</feature>
<evidence type="ECO:0000313" key="2">
    <source>
        <dbReference type="EMBL" id="EJK49449.1"/>
    </source>
</evidence>
<feature type="compositionally biased region" description="Low complexity" evidence="1">
    <location>
        <begin position="56"/>
        <end position="67"/>
    </location>
</feature>
<dbReference type="Proteomes" id="UP000266841">
    <property type="component" value="Unassembled WGS sequence"/>
</dbReference>
<name>K0RAU7_THAOC</name>
<organism evidence="2 3">
    <name type="scientific">Thalassiosira oceanica</name>
    <name type="common">Marine diatom</name>
    <dbReference type="NCBI Taxonomy" id="159749"/>
    <lineage>
        <taxon>Eukaryota</taxon>
        <taxon>Sar</taxon>
        <taxon>Stramenopiles</taxon>
        <taxon>Ochrophyta</taxon>
        <taxon>Bacillariophyta</taxon>
        <taxon>Coscinodiscophyceae</taxon>
        <taxon>Thalassiosirophycidae</taxon>
        <taxon>Thalassiosirales</taxon>
        <taxon>Thalassiosiraceae</taxon>
        <taxon>Thalassiosira</taxon>
    </lineage>
</organism>
<comment type="caution">
    <text evidence="2">The sequence shown here is derived from an EMBL/GenBank/DDBJ whole genome shotgun (WGS) entry which is preliminary data.</text>
</comment>
<proteinExistence type="predicted"/>
<protein>
    <submittedName>
        <fullName evidence="2">Uncharacterized protein</fullName>
    </submittedName>
</protein>
<feature type="compositionally biased region" description="Basic and acidic residues" evidence="1">
    <location>
        <begin position="39"/>
        <end position="49"/>
    </location>
</feature>
<evidence type="ECO:0000256" key="1">
    <source>
        <dbReference type="SAM" id="MobiDB-lite"/>
    </source>
</evidence>
<feature type="compositionally biased region" description="Low complexity" evidence="1">
    <location>
        <begin position="26"/>
        <end position="38"/>
    </location>
</feature>
<keyword evidence="3" id="KW-1185">Reference proteome</keyword>
<accession>K0RAU7</accession>
<sequence length="257" mass="28143">MAFSLSRKPEPQTLAIRSGRNALGADPPVHHAQVVPVVHHPDPRDRPPVDVEDVDIVPLRGVPGGRLPPRRGRRAVPPLRAAQPPPGRGAVHRQRLPRDLHGPAGRRPRPAQEEPGRVRRVPGQEVQLRQLRDQPQPVGDVPRLGHGEEEGGLRARPGGRPPGRPGRREAGRQPDVLGRAHRRFRLPARAPQPVRGGRVERRLGLRGAPLHADAPQGHEGGHRQVEGVARERRWGGELGERRARRGEVQGRGGAQAL</sequence>
<evidence type="ECO:0000313" key="3">
    <source>
        <dbReference type="Proteomes" id="UP000266841"/>
    </source>
</evidence>
<dbReference type="EMBL" id="AGNL01044783">
    <property type="protein sequence ID" value="EJK49449.1"/>
    <property type="molecule type" value="Genomic_DNA"/>
</dbReference>
<dbReference type="AlphaFoldDB" id="K0RAU7"/>
<feature type="compositionally biased region" description="Basic and acidic residues" evidence="1">
    <location>
        <begin position="219"/>
        <end position="248"/>
    </location>
</feature>
<gene>
    <name evidence="2" type="ORF">THAOC_31676</name>
</gene>